<keyword evidence="3" id="KW-0812">Transmembrane</keyword>
<dbReference type="SUPFAM" id="SSF82895">
    <property type="entry name" value="TSP-1 type 1 repeat"/>
    <property type="match status" value="1"/>
</dbReference>
<evidence type="ECO:0000256" key="2">
    <source>
        <dbReference type="ARBA" id="ARBA00023157"/>
    </source>
</evidence>
<dbReference type="InterPro" id="IPR036383">
    <property type="entry name" value="TSP1_rpt_sf"/>
</dbReference>
<dbReference type="PANTHER" id="PTHR22906">
    <property type="entry name" value="PROPERDIN"/>
    <property type="match status" value="1"/>
</dbReference>
<dbReference type="Pfam" id="PF00090">
    <property type="entry name" value="TSP_1"/>
    <property type="match status" value="1"/>
</dbReference>
<evidence type="ECO:0000256" key="3">
    <source>
        <dbReference type="SAM" id="Phobius"/>
    </source>
</evidence>
<evidence type="ECO:0000313" key="6">
    <source>
        <dbReference type="Proteomes" id="UP001642483"/>
    </source>
</evidence>
<evidence type="ECO:0000256" key="4">
    <source>
        <dbReference type="SAM" id="SignalP"/>
    </source>
</evidence>
<organism evidence="5 6">
    <name type="scientific">Clavelina lepadiformis</name>
    <name type="common">Light-bulb sea squirt</name>
    <name type="synonym">Ascidia lepadiformis</name>
    <dbReference type="NCBI Taxonomy" id="159417"/>
    <lineage>
        <taxon>Eukaryota</taxon>
        <taxon>Metazoa</taxon>
        <taxon>Chordata</taxon>
        <taxon>Tunicata</taxon>
        <taxon>Ascidiacea</taxon>
        <taxon>Aplousobranchia</taxon>
        <taxon>Clavelinidae</taxon>
        <taxon>Clavelina</taxon>
    </lineage>
</organism>
<sequence>MSCKALICILLLHVASGQVKVLSANGEYPMLRNETREVTNGNRPCSCQDNHTANWSAWSTCRGQMGAFECHQGIRYRRSICSKGREHDCSVTEWQHCYHEATCEGQWTEWTDKEVSGCSSACGGGQRLRVRICSKGTNIGLFCAGKHRRPYDVIVEPCTLAPCGGELNSTNYSSFSEVAKQRPLDDATESSFSANYLTWTVLGVAMLIITSLLVIMAALCFKRPEKESRCQRDDLGLVLGVDIIDGGSNPKNNPFIAPPTSCFIRDEVDQNEYYQKPSQVIRRAPIPLALFGPPTNASGESPLDPHYATPKPPNPLNRVVDDVTNSIDATNTLQSNVTEVYVLPPPTSDDVINPNTAGEIEATSLYDDVAGEVTVGGQIRRSKANIYTEILPNLDVII</sequence>
<keyword evidence="3" id="KW-1133">Transmembrane helix</keyword>
<accession>A0ABP0GER9</accession>
<feature type="chain" id="PRO_5045276654" evidence="4">
    <location>
        <begin position="18"/>
        <end position="398"/>
    </location>
</feature>
<evidence type="ECO:0000313" key="5">
    <source>
        <dbReference type="EMBL" id="CAK8690277.1"/>
    </source>
</evidence>
<keyword evidence="3" id="KW-0472">Membrane</keyword>
<dbReference type="PROSITE" id="PS50092">
    <property type="entry name" value="TSP1"/>
    <property type="match status" value="1"/>
</dbReference>
<proteinExistence type="predicted"/>
<comment type="caution">
    <text evidence="5">The sequence shown here is derived from an EMBL/GenBank/DDBJ whole genome shotgun (WGS) entry which is preliminary data.</text>
</comment>
<protein>
    <submittedName>
        <fullName evidence="5">Uncharacterized protein</fullName>
    </submittedName>
</protein>
<dbReference type="InterPro" id="IPR052065">
    <property type="entry name" value="Compl_asym_regulator"/>
</dbReference>
<feature type="transmembrane region" description="Helical" evidence="3">
    <location>
        <begin position="196"/>
        <end position="221"/>
    </location>
</feature>
<dbReference type="Gene3D" id="2.20.100.10">
    <property type="entry name" value="Thrombospondin type-1 (TSP1) repeat"/>
    <property type="match status" value="1"/>
</dbReference>
<dbReference type="InterPro" id="IPR000884">
    <property type="entry name" value="TSP1_rpt"/>
</dbReference>
<dbReference type="EMBL" id="CAWYQH010000114">
    <property type="protein sequence ID" value="CAK8690277.1"/>
    <property type="molecule type" value="Genomic_DNA"/>
</dbReference>
<reference evidence="5 6" key="1">
    <citation type="submission" date="2024-02" db="EMBL/GenBank/DDBJ databases">
        <authorList>
            <person name="Daric V."/>
            <person name="Darras S."/>
        </authorList>
    </citation>
    <scope>NUCLEOTIDE SEQUENCE [LARGE SCALE GENOMIC DNA]</scope>
</reference>
<keyword evidence="2" id="KW-1015">Disulfide bond</keyword>
<keyword evidence="4" id="KW-0732">Signal</keyword>
<keyword evidence="1" id="KW-0677">Repeat</keyword>
<dbReference type="Proteomes" id="UP001642483">
    <property type="component" value="Unassembled WGS sequence"/>
</dbReference>
<name>A0ABP0GER9_CLALP</name>
<dbReference type="SMART" id="SM00209">
    <property type="entry name" value="TSP1"/>
    <property type="match status" value="2"/>
</dbReference>
<keyword evidence="6" id="KW-1185">Reference proteome</keyword>
<gene>
    <name evidence="5" type="ORF">CVLEPA_LOCUS22907</name>
</gene>
<feature type="signal peptide" evidence="4">
    <location>
        <begin position="1"/>
        <end position="17"/>
    </location>
</feature>
<evidence type="ECO:0000256" key="1">
    <source>
        <dbReference type="ARBA" id="ARBA00022737"/>
    </source>
</evidence>